<feature type="transmembrane region" description="Helical" evidence="2">
    <location>
        <begin position="248"/>
        <end position="270"/>
    </location>
</feature>
<comment type="caution">
    <text evidence="3">The sequence shown here is derived from an EMBL/GenBank/DDBJ whole genome shotgun (WGS) entry which is preliminary data.</text>
</comment>
<feature type="compositionally biased region" description="Polar residues" evidence="1">
    <location>
        <begin position="448"/>
        <end position="459"/>
    </location>
</feature>
<feature type="transmembrane region" description="Helical" evidence="2">
    <location>
        <begin position="68"/>
        <end position="92"/>
    </location>
</feature>
<evidence type="ECO:0000256" key="1">
    <source>
        <dbReference type="SAM" id="MobiDB-lite"/>
    </source>
</evidence>
<feature type="transmembrane region" description="Helical" evidence="2">
    <location>
        <begin position="104"/>
        <end position="123"/>
    </location>
</feature>
<dbReference type="EMBL" id="CAJMWV010000746">
    <property type="protein sequence ID" value="CAE6413067.1"/>
    <property type="molecule type" value="Genomic_DNA"/>
</dbReference>
<dbReference type="Proteomes" id="UP000663831">
    <property type="component" value="Unassembled WGS sequence"/>
</dbReference>
<evidence type="ECO:0008006" key="5">
    <source>
        <dbReference type="Google" id="ProtNLM"/>
    </source>
</evidence>
<evidence type="ECO:0000313" key="3">
    <source>
        <dbReference type="EMBL" id="CAE6413067.1"/>
    </source>
</evidence>
<protein>
    <recommendedName>
        <fullName evidence="5">Transmembrane protein</fullName>
    </recommendedName>
</protein>
<evidence type="ECO:0000256" key="2">
    <source>
        <dbReference type="SAM" id="Phobius"/>
    </source>
</evidence>
<reference evidence="3" key="1">
    <citation type="submission" date="2021-01" db="EMBL/GenBank/DDBJ databases">
        <authorList>
            <person name="Kaushik A."/>
        </authorList>
    </citation>
    <scope>NUCLEOTIDE SEQUENCE</scope>
    <source>
        <strain evidence="3">AG3-1AP</strain>
    </source>
</reference>
<keyword evidence="2" id="KW-0812">Transmembrane</keyword>
<feature type="transmembrane region" description="Helical" evidence="2">
    <location>
        <begin position="219"/>
        <end position="242"/>
    </location>
</feature>
<feature type="region of interest" description="Disordered" evidence="1">
    <location>
        <begin position="436"/>
        <end position="459"/>
    </location>
</feature>
<proteinExistence type="predicted"/>
<organism evidence="3 4">
    <name type="scientific">Rhizoctonia solani</name>
    <dbReference type="NCBI Taxonomy" id="456999"/>
    <lineage>
        <taxon>Eukaryota</taxon>
        <taxon>Fungi</taxon>
        <taxon>Dikarya</taxon>
        <taxon>Basidiomycota</taxon>
        <taxon>Agaricomycotina</taxon>
        <taxon>Agaricomycetes</taxon>
        <taxon>Cantharellales</taxon>
        <taxon>Ceratobasidiaceae</taxon>
        <taxon>Rhizoctonia</taxon>
    </lineage>
</organism>
<keyword evidence="2" id="KW-0472">Membrane</keyword>
<accession>A0A8H2X1T8</accession>
<gene>
    <name evidence="3" type="ORF">RDB_LOCUS24006</name>
</gene>
<dbReference type="PANTHER" id="PTHR38848:SF3">
    <property type="entry name" value="G-PROTEIN COUPLED RECEPTORS FAMILY 3 PROFILE DOMAIN-CONTAINING PROTEIN"/>
    <property type="match status" value="1"/>
</dbReference>
<evidence type="ECO:0000313" key="4">
    <source>
        <dbReference type="Proteomes" id="UP000663831"/>
    </source>
</evidence>
<dbReference type="PANTHER" id="PTHR38848">
    <property type="entry name" value="G-PROTEIN COUPLED RECEPTORS FAMILY 3 PROFILE DOMAIN-CONTAINING PROTEIN"/>
    <property type="match status" value="1"/>
</dbReference>
<feature type="transmembrane region" description="Helical" evidence="2">
    <location>
        <begin position="188"/>
        <end position="207"/>
    </location>
</feature>
<sequence length="459" mass="50456">MSLISVPQGPSGQLQFVPYTVFPNGEMRILSATIHFVGSSSIAYCVARRGKTIRVISVNDWRTMSWSRFCVVMTLVISWMFIVATGILIHGVGLSSSQDACTSGIYMCIWLYALTKIFIYAFLSEKVRVVWDVVVQPRLKSPVFLICLLVMLPFGAMPIILIVGRIAFFRPDMTCIIGLKPFSSLALLSYDLFTNVFLNAMFLWPLLRSKFINLQLRVVARRTLVAAGAALATSITNVVILTVLKHKLGWVCLASCATDVTLNALVIFWLTVPNVDRFQNEPTNRSVQFIGQQLSSFHQKPDTEYIAHKPASIKAPMVTLSTHATHKPRSSLNTTVFGRAVDAPVSCQSMIAAVHEVQYTPTIPDFPVSPTVASTSVGNLSILAGSPGDGSNSERKSTGLRSLGEFFGLSKQKPEHGMEVHASVATQHDVELGELENVQNKQDDGDSFDQTKSASRCYK</sequence>
<feature type="transmembrane region" description="Helical" evidence="2">
    <location>
        <begin position="143"/>
        <end position="168"/>
    </location>
</feature>
<dbReference type="AlphaFoldDB" id="A0A8H2X1T8"/>
<feature type="transmembrane region" description="Helical" evidence="2">
    <location>
        <begin position="29"/>
        <end position="47"/>
    </location>
</feature>
<keyword evidence="2" id="KW-1133">Transmembrane helix</keyword>
<name>A0A8H2X1T8_9AGAM</name>